<proteinExistence type="inferred from homology"/>
<dbReference type="RefSeq" id="WP_099616464.1">
    <property type="nucleotide sequence ID" value="NZ_KZ319339.1"/>
</dbReference>
<feature type="transmembrane region" description="Helical" evidence="9">
    <location>
        <begin position="302"/>
        <end position="324"/>
    </location>
</feature>
<feature type="region of interest" description="Disordered" evidence="8">
    <location>
        <begin position="1"/>
        <end position="21"/>
    </location>
</feature>
<dbReference type="Proteomes" id="UP000229044">
    <property type="component" value="Unassembled WGS sequence"/>
</dbReference>
<name>A0A2G1VI26_9GAMM</name>
<dbReference type="OrthoDB" id="9799225at2"/>
<feature type="transmembrane region" description="Helical" evidence="9">
    <location>
        <begin position="86"/>
        <end position="106"/>
    </location>
</feature>
<evidence type="ECO:0000256" key="8">
    <source>
        <dbReference type="SAM" id="MobiDB-lite"/>
    </source>
</evidence>
<accession>A0A2G1VI26</accession>
<dbReference type="AlphaFoldDB" id="A0A2G1VI26"/>
<reference evidence="10 11" key="1">
    <citation type="submission" date="2017-09" db="EMBL/GenBank/DDBJ databases">
        <title>The draft genome sequences of Marinobacter guineae M3B.</title>
        <authorList>
            <person name="Cao J."/>
        </authorList>
    </citation>
    <scope>NUCLEOTIDE SEQUENCE [LARGE SCALE GENOMIC DNA]</scope>
    <source>
        <strain evidence="10 11">M3B</strain>
    </source>
</reference>
<gene>
    <name evidence="10" type="ORF">CLH62_01935</name>
</gene>
<keyword evidence="4" id="KW-1003">Cell membrane</keyword>
<evidence type="ECO:0000256" key="7">
    <source>
        <dbReference type="ARBA" id="ARBA00023136"/>
    </source>
</evidence>
<feature type="transmembrane region" description="Helical" evidence="9">
    <location>
        <begin position="344"/>
        <end position="371"/>
    </location>
</feature>
<keyword evidence="3" id="KW-0813">Transport</keyword>
<comment type="subcellular location">
    <subcellularLocation>
        <location evidence="1">Cell membrane</location>
        <topology evidence="1">Multi-pass membrane protein</topology>
    </subcellularLocation>
</comment>
<feature type="transmembrane region" description="Helical" evidence="9">
    <location>
        <begin position="56"/>
        <end position="74"/>
    </location>
</feature>
<organism evidence="10 11">
    <name type="scientific">Marinobacter guineae</name>
    <dbReference type="NCBI Taxonomy" id="432303"/>
    <lineage>
        <taxon>Bacteria</taxon>
        <taxon>Pseudomonadati</taxon>
        <taxon>Pseudomonadota</taxon>
        <taxon>Gammaproteobacteria</taxon>
        <taxon>Pseudomonadales</taxon>
        <taxon>Marinobacteraceae</taxon>
        <taxon>Marinobacter</taxon>
    </lineage>
</organism>
<keyword evidence="5 9" id="KW-0812">Transmembrane</keyword>
<evidence type="ECO:0000256" key="1">
    <source>
        <dbReference type="ARBA" id="ARBA00004651"/>
    </source>
</evidence>
<evidence type="ECO:0000256" key="3">
    <source>
        <dbReference type="ARBA" id="ARBA00022448"/>
    </source>
</evidence>
<evidence type="ECO:0000256" key="2">
    <source>
        <dbReference type="ARBA" id="ARBA00009773"/>
    </source>
</evidence>
<keyword evidence="11" id="KW-1185">Reference proteome</keyword>
<protein>
    <submittedName>
        <fullName evidence="10">AI-2E family transporter</fullName>
    </submittedName>
</protein>
<keyword evidence="6 9" id="KW-1133">Transmembrane helix</keyword>
<dbReference type="EMBL" id="NTFI01000001">
    <property type="protein sequence ID" value="PHQ26382.1"/>
    <property type="molecule type" value="Genomic_DNA"/>
</dbReference>
<comment type="similarity">
    <text evidence="2">Belongs to the autoinducer-2 exporter (AI-2E) (TC 2.A.86) family.</text>
</comment>
<feature type="compositionally biased region" description="Basic and acidic residues" evidence="8">
    <location>
        <begin position="1"/>
        <end position="12"/>
    </location>
</feature>
<evidence type="ECO:0000313" key="11">
    <source>
        <dbReference type="Proteomes" id="UP000229044"/>
    </source>
</evidence>
<evidence type="ECO:0000256" key="6">
    <source>
        <dbReference type="ARBA" id="ARBA00022989"/>
    </source>
</evidence>
<dbReference type="InterPro" id="IPR002549">
    <property type="entry name" value="AI-2E-like"/>
</dbReference>
<evidence type="ECO:0000256" key="5">
    <source>
        <dbReference type="ARBA" id="ARBA00022692"/>
    </source>
</evidence>
<evidence type="ECO:0000256" key="9">
    <source>
        <dbReference type="SAM" id="Phobius"/>
    </source>
</evidence>
<sequence>MEKQEENRKGEGSGEPGEDGDQFERSLLPMVDVRSTSLIVLTCVAGLYFISWAQAVLLPLVVAILISYALDPLVSGLEKFRIPRTLSAALVLTIVVAAVVGASIPLKRETMAILDKAPLAIERFQRSESRSAPKEESVMEKAQDVAKKIEESAGDEEAEAAEQPEVMRVRVVDKPFKVWQYLMQESSTILVLISQAFSALLLVFFMLAAGRLYKRKVVRLSGPAFHSMRKAARIMNEFHSQVRRFLFVMLLGAVFVGFFTWLAFFLLGMEQAVFWGVVAGVASVAPYLGPFLVMAGSGVAAFIQFGSIDMAVIVAGASLVVTSIQGNLLLPMLTSRVSSLNEVAIFLGLLFWGWLWGPVGLIIATPVLMIIKTLCDHVSNLRAVGELLGK</sequence>
<comment type="caution">
    <text evidence="10">The sequence shown here is derived from an EMBL/GenBank/DDBJ whole genome shotgun (WGS) entry which is preliminary data.</text>
</comment>
<evidence type="ECO:0000313" key="10">
    <source>
        <dbReference type="EMBL" id="PHQ26382.1"/>
    </source>
</evidence>
<keyword evidence="7 9" id="KW-0472">Membrane</keyword>
<dbReference type="PANTHER" id="PTHR21716:SF53">
    <property type="entry name" value="PERMEASE PERM-RELATED"/>
    <property type="match status" value="1"/>
</dbReference>
<dbReference type="GO" id="GO:0005886">
    <property type="term" value="C:plasma membrane"/>
    <property type="evidence" value="ECO:0007669"/>
    <property type="project" value="UniProtKB-SubCell"/>
</dbReference>
<feature type="transmembrane region" description="Helical" evidence="9">
    <location>
        <begin position="273"/>
        <end position="295"/>
    </location>
</feature>
<dbReference type="Pfam" id="PF01594">
    <property type="entry name" value="AI-2E_transport"/>
    <property type="match status" value="1"/>
</dbReference>
<dbReference type="PANTHER" id="PTHR21716">
    <property type="entry name" value="TRANSMEMBRANE PROTEIN"/>
    <property type="match status" value="1"/>
</dbReference>
<feature type="transmembrane region" description="Helical" evidence="9">
    <location>
        <begin position="245"/>
        <end position="267"/>
    </location>
</feature>
<feature type="transmembrane region" description="Helical" evidence="9">
    <location>
        <begin position="189"/>
        <end position="209"/>
    </location>
</feature>
<evidence type="ECO:0000256" key="4">
    <source>
        <dbReference type="ARBA" id="ARBA00022475"/>
    </source>
</evidence>